<dbReference type="InterPro" id="IPR011330">
    <property type="entry name" value="Glyco_hydro/deAcase_b/a-brl"/>
</dbReference>
<dbReference type="RefSeq" id="WP_079910220.1">
    <property type="nucleotide sequence ID" value="NZ_BAABJG010000044.1"/>
</dbReference>
<dbReference type="SUPFAM" id="SSF88713">
    <property type="entry name" value="Glycoside hydrolase/deacetylase"/>
    <property type="match status" value="1"/>
</dbReference>
<proteinExistence type="predicted"/>
<dbReference type="PROSITE" id="PS51677">
    <property type="entry name" value="NODB"/>
    <property type="match status" value="1"/>
</dbReference>
<gene>
    <name evidence="2" type="ORF">ACFQ4B_34570</name>
</gene>
<dbReference type="Proteomes" id="UP001597180">
    <property type="component" value="Unassembled WGS sequence"/>
</dbReference>
<dbReference type="Pfam" id="PF01522">
    <property type="entry name" value="Polysacc_deac_1"/>
    <property type="match status" value="1"/>
</dbReference>
<dbReference type="CDD" id="cd10950">
    <property type="entry name" value="CE4_BsYlxY_like"/>
    <property type="match status" value="1"/>
</dbReference>
<dbReference type="InterPro" id="IPR050248">
    <property type="entry name" value="Polysacc_deacetylase_ArnD"/>
</dbReference>
<comment type="caution">
    <text evidence="2">The sequence shown here is derived from an EMBL/GenBank/DDBJ whole genome shotgun (WGS) entry which is preliminary data.</text>
</comment>
<sequence>MKRVQVLVLSGIFAAAFFGIQQSKSLQAFVQEAKLRQSISAASSPVQWTISSAAASVWGGMNRLEQDRREALKQRIQQEAQRRYIAPINAKVDRVWKAIPGYNGLEVDIEQSLALTEQQPNTDNLKIVTKEIKPAIGLEQLGPQPIYKGNPNKPMVSLMINVAWGNEYLDKMLDVLEKEQVHATFFFDGSWLKNNIPTALKIKEKGHELSNHAYSHKNMSELSSAKATEEITKTQLLLEKELGVQNRLFAPPSGDFDQETVNIAHSLKLQTILWTLDTVDWMKPEPATIIRKISTKVEPGSLILMHPTASSSSALQQMIKIIKSKGLVLGTVSELISSNRVPEVESAPH</sequence>
<protein>
    <submittedName>
        <fullName evidence="2">Polysaccharide deacetylase family protein</fullName>
    </submittedName>
</protein>
<dbReference type="PANTHER" id="PTHR10587">
    <property type="entry name" value="GLYCOSYL TRANSFERASE-RELATED"/>
    <property type="match status" value="1"/>
</dbReference>
<keyword evidence="3" id="KW-1185">Reference proteome</keyword>
<dbReference type="Gene3D" id="3.20.20.370">
    <property type="entry name" value="Glycoside hydrolase/deacetylase"/>
    <property type="match status" value="1"/>
</dbReference>
<reference evidence="3" key="1">
    <citation type="journal article" date="2019" name="Int. J. Syst. Evol. Microbiol.">
        <title>The Global Catalogue of Microorganisms (GCM) 10K type strain sequencing project: providing services to taxonomists for standard genome sequencing and annotation.</title>
        <authorList>
            <consortium name="The Broad Institute Genomics Platform"/>
            <consortium name="The Broad Institute Genome Sequencing Center for Infectious Disease"/>
            <person name="Wu L."/>
            <person name="Ma J."/>
        </authorList>
    </citation>
    <scope>NUCLEOTIDE SEQUENCE [LARGE SCALE GENOMIC DNA]</scope>
    <source>
        <strain evidence="3">CCUG 53270</strain>
    </source>
</reference>
<dbReference type="EMBL" id="JBHTLU010000056">
    <property type="protein sequence ID" value="MFD1225218.1"/>
    <property type="molecule type" value="Genomic_DNA"/>
</dbReference>
<evidence type="ECO:0000259" key="1">
    <source>
        <dbReference type="PROSITE" id="PS51677"/>
    </source>
</evidence>
<evidence type="ECO:0000313" key="3">
    <source>
        <dbReference type="Proteomes" id="UP001597180"/>
    </source>
</evidence>
<organism evidence="2 3">
    <name type="scientific">Paenibacillus vulneris</name>
    <dbReference type="NCBI Taxonomy" id="1133364"/>
    <lineage>
        <taxon>Bacteria</taxon>
        <taxon>Bacillati</taxon>
        <taxon>Bacillota</taxon>
        <taxon>Bacilli</taxon>
        <taxon>Bacillales</taxon>
        <taxon>Paenibacillaceae</taxon>
        <taxon>Paenibacillus</taxon>
    </lineage>
</organism>
<name>A0ABW3UWA0_9BACL</name>
<dbReference type="PANTHER" id="PTHR10587:SF80">
    <property type="entry name" value="CHITOOLIGOSACCHARIDE DEACETYLASE"/>
    <property type="match status" value="1"/>
</dbReference>
<evidence type="ECO:0000313" key="2">
    <source>
        <dbReference type="EMBL" id="MFD1225218.1"/>
    </source>
</evidence>
<dbReference type="InterPro" id="IPR002509">
    <property type="entry name" value="NODB_dom"/>
</dbReference>
<feature type="domain" description="NodB homology" evidence="1">
    <location>
        <begin position="154"/>
        <end position="330"/>
    </location>
</feature>
<accession>A0ABW3UWA0</accession>